<gene>
    <name evidence="1" type="ORF">HNQ65_000085</name>
</gene>
<organism evidence="1 2">
    <name type="scientific">Prosthecobacter vanneervenii</name>
    <dbReference type="NCBI Taxonomy" id="48466"/>
    <lineage>
        <taxon>Bacteria</taxon>
        <taxon>Pseudomonadati</taxon>
        <taxon>Verrucomicrobiota</taxon>
        <taxon>Verrucomicrobiia</taxon>
        <taxon>Verrucomicrobiales</taxon>
        <taxon>Verrucomicrobiaceae</taxon>
        <taxon>Prosthecobacter</taxon>
    </lineage>
</organism>
<protein>
    <submittedName>
        <fullName evidence="1">Uncharacterized protein</fullName>
    </submittedName>
</protein>
<evidence type="ECO:0000313" key="1">
    <source>
        <dbReference type="EMBL" id="MBB5030531.1"/>
    </source>
</evidence>
<keyword evidence="2" id="KW-1185">Reference proteome</keyword>
<sequence length="141" mass="15879">MDWLVPSGRYHATLADVVPYHKKPGQFRLIFKIPRQGALDQDRKAAKIYDPDAPHWLERDLRAWLTEDQLSQYFPDGEAGQAELKALIGARAVLVITNEDRGQTNPLVCISEILPCKRQFLEGTATEPAGRKFRFSFAAAA</sequence>
<name>A0A7W8DI56_9BACT</name>
<dbReference type="EMBL" id="JACHIG010000001">
    <property type="protein sequence ID" value="MBB5030531.1"/>
    <property type="molecule type" value="Genomic_DNA"/>
</dbReference>
<dbReference type="Proteomes" id="UP000590740">
    <property type="component" value="Unassembled WGS sequence"/>
</dbReference>
<dbReference type="AlphaFoldDB" id="A0A7W8DI56"/>
<dbReference type="RefSeq" id="WP_184337294.1">
    <property type="nucleotide sequence ID" value="NZ_JACHIG010000001.1"/>
</dbReference>
<proteinExistence type="predicted"/>
<accession>A0A7W8DI56</accession>
<evidence type="ECO:0000313" key="2">
    <source>
        <dbReference type="Proteomes" id="UP000590740"/>
    </source>
</evidence>
<reference evidence="1 2" key="1">
    <citation type="submission" date="2020-08" db="EMBL/GenBank/DDBJ databases">
        <title>Genomic Encyclopedia of Type Strains, Phase IV (KMG-IV): sequencing the most valuable type-strain genomes for metagenomic binning, comparative biology and taxonomic classification.</title>
        <authorList>
            <person name="Goeker M."/>
        </authorList>
    </citation>
    <scope>NUCLEOTIDE SEQUENCE [LARGE SCALE GENOMIC DNA]</scope>
    <source>
        <strain evidence="1 2">DSM 12252</strain>
    </source>
</reference>
<comment type="caution">
    <text evidence="1">The sequence shown here is derived from an EMBL/GenBank/DDBJ whole genome shotgun (WGS) entry which is preliminary data.</text>
</comment>